<dbReference type="Pfam" id="PF13405">
    <property type="entry name" value="EF-hand_6"/>
    <property type="match status" value="1"/>
</dbReference>
<keyword evidence="1" id="KW-0479">Metal-binding</keyword>
<dbReference type="PROSITE" id="PS00018">
    <property type="entry name" value="EF_HAND_1"/>
    <property type="match status" value="1"/>
</dbReference>
<keyword evidence="2" id="KW-0677">Repeat</keyword>
<evidence type="ECO:0000256" key="4">
    <source>
        <dbReference type="ARBA" id="ARBA00023774"/>
    </source>
</evidence>
<comment type="subunit">
    <text evidence="5">Composed of a catalytic subunit (A) and a regulatory subunit (B).</text>
</comment>
<evidence type="ECO:0000256" key="8">
    <source>
        <dbReference type="ARBA" id="ARBA00032848"/>
    </source>
</evidence>
<dbReference type="Proteomes" id="UP001516464">
    <property type="component" value="Unassembled WGS sequence"/>
</dbReference>
<organism evidence="10 11">
    <name type="scientific">Astathelohania contejeani</name>
    <dbReference type="NCBI Taxonomy" id="164912"/>
    <lineage>
        <taxon>Eukaryota</taxon>
        <taxon>Fungi</taxon>
        <taxon>Fungi incertae sedis</taxon>
        <taxon>Microsporidia</taxon>
        <taxon>Astathelohaniidae</taxon>
        <taxon>Astathelohania</taxon>
    </lineage>
</organism>
<evidence type="ECO:0000256" key="1">
    <source>
        <dbReference type="ARBA" id="ARBA00022723"/>
    </source>
</evidence>
<evidence type="ECO:0000256" key="7">
    <source>
        <dbReference type="ARBA" id="ARBA00031295"/>
    </source>
</evidence>
<comment type="caution">
    <text evidence="10">The sequence shown here is derived from an EMBL/GenBank/DDBJ whole genome shotgun (WGS) entry which is preliminary data.</text>
</comment>
<feature type="domain" description="EF-hand" evidence="9">
    <location>
        <begin position="67"/>
        <end position="102"/>
    </location>
</feature>
<dbReference type="PROSITE" id="PS50222">
    <property type="entry name" value="EF_HAND_2"/>
    <property type="match status" value="1"/>
</dbReference>
<protein>
    <recommendedName>
        <fullName evidence="6">Calcineurin subunit B</fullName>
    </recommendedName>
    <alternativeName>
        <fullName evidence="7">Calcineurin regulatory subunit</fullName>
    </alternativeName>
    <alternativeName>
        <fullName evidence="8">Protein phosphatase 2B regulatory subunit</fullName>
    </alternativeName>
</protein>
<proteinExistence type="inferred from homology"/>
<dbReference type="InterPro" id="IPR011992">
    <property type="entry name" value="EF-hand-dom_pair"/>
</dbReference>
<name>A0ABQ7HZD5_9MICR</name>
<comment type="similarity">
    <text evidence="4">Belongs to the calcineurin regulatory subunit family.</text>
</comment>
<gene>
    <name evidence="10" type="primary">CNB1_1</name>
    <name evidence="10" type="ORF">TCON_1229</name>
</gene>
<evidence type="ECO:0000259" key="9">
    <source>
        <dbReference type="PROSITE" id="PS50222"/>
    </source>
</evidence>
<keyword evidence="3" id="KW-0106">Calcium</keyword>
<dbReference type="SMART" id="SM00054">
    <property type="entry name" value="EFh"/>
    <property type="match status" value="1"/>
</dbReference>
<dbReference type="SUPFAM" id="SSF47473">
    <property type="entry name" value="EF-hand"/>
    <property type="match status" value="1"/>
</dbReference>
<evidence type="ECO:0000256" key="3">
    <source>
        <dbReference type="ARBA" id="ARBA00022837"/>
    </source>
</evidence>
<evidence type="ECO:0000313" key="10">
    <source>
        <dbReference type="EMBL" id="KAF7683559.1"/>
    </source>
</evidence>
<evidence type="ECO:0000256" key="6">
    <source>
        <dbReference type="ARBA" id="ARBA00023832"/>
    </source>
</evidence>
<evidence type="ECO:0000256" key="5">
    <source>
        <dbReference type="ARBA" id="ARBA00023792"/>
    </source>
</evidence>
<dbReference type="PANTHER" id="PTHR45942">
    <property type="entry name" value="PROTEIN PHOSPATASE 3 REGULATORY SUBUNIT B ALPHA ISOFORM TYPE 1"/>
    <property type="match status" value="1"/>
</dbReference>
<dbReference type="EMBL" id="SBIQ01000074">
    <property type="protein sequence ID" value="KAF7683559.1"/>
    <property type="molecule type" value="Genomic_DNA"/>
</dbReference>
<dbReference type="InterPro" id="IPR018247">
    <property type="entry name" value="EF_Hand_1_Ca_BS"/>
</dbReference>
<keyword evidence="11" id="KW-1185">Reference proteome</keyword>
<reference evidence="10 11" key="1">
    <citation type="submission" date="2019-01" db="EMBL/GenBank/DDBJ databases">
        <title>Genomes sequencing and comparative genomics of infectious freshwater microsporidia, Cucumispora dikerogammari and Thelohania contejeani.</title>
        <authorList>
            <person name="Cormier A."/>
            <person name="Giraud I."/>
            <person name="Wattier R."/>
            <person name="Teixeira M."/>
            <person name="Grandjean F."/>
            <person name="Rigaud T."/>
            <person name="Cordaux R."/>
        </authorList>
    </citation>
    <scope>NUCLEOTIDE SEQUENCE [LARGE SCALE GENOMIC DNA]</scope>
    <source>
        <strain evidence="10">T1</strain>
        <tissue evidence="10">Spores</tissue>
    </source>
</reference>
<dbReference type="Gene3D" id="1.10.238.10">
    <property type="entry name" value="EF-hand"/>
    <property type="match status" value="1"/>
</dbReference>
<accession>A0ABQ7HZD5</accession>
<sequence>MKDEDLVNDIEHLLKKGSKIKKSDLLVYPTISQNPIALRIIQNFTKKGRLDIEGMIKSLRMFVSSAPLDAKLKLLFRMYDTDNDGLISSGELFMVIKTISDDLLTDSKIQNIVDKTFYQFGEYVKSINFEEFCSLIKKRNINLETFFKCNSIN</sequence>
<evidence type="ECO:0000256" key="2">
    <source>
        <dbReference type="ARBA" id="ARBA00022737"/>
    </source>
</evidence>
<evidence type="ECO:0000313" key="11">
    <source>
        <dbReference type="Proteomes" id="UP001516464"/>
    </source>
</evidence>
<dbReference type="InterPro" id="IPR002048">
    <property type="entry name" value="EF_hand_dom"/>
</dbReference>